<dbReference type="Proteomes" id="UP001602013">
    <property type="component" value="Unassembled WGS sequence"/>
</dbReference>
<evidence type="ECO:0000313" key="2">
    <source>
        <dbReference type="Proteomes" id="UP001602013"/>
    </source>
</evidence>
<dbReference type="EMBL" id="JBIASD010000019">
    <property type="protein sequence ID" value="MFF3669207.1"/>
    <property type="molecule type" value="Genomic_DNA"/>
</dbReference>
<evidence type="ECO:0000313" key="1">
    <source>
        <dbReference type="EMBL" id="MFF3669207.1"/>
    </source>
</evidence>
<reference evidence="1 2" key="1">
    <citation type="submission" date="2024-10" db="EMBL/GenBank/DDBJ databases">
        <title>The Natural Products Discovery Center: Release of the First 8490 Sequenced Strains for Exploring Actinobacteria Biosynthetic Diversity.</title>
        <authorList>
            <person name="Kalkreuter E."/>
            <person name="Kautsar S.A."/>
            <person name="Yang D."/>
            <person name="Bader C.D."/>
            <person name="Teijaro C.N."/>
            <person name="Fluegel L."/>
            <person name="Davis C.M."/>
            <person name="Simpson J.R."/>
            <person name="Lauterbach L."/>
            <person name="Steele A.D."/>
            <person name="Gui C."/>
            <person name="Meng S."/>
            <person name="Li G."/>
            <person name="Viehrig K."/>
            <person name="Ye F."/>
            <person name="Su P."/>
            <person name="Kiefer A.F."/>
            <person name="Nichols A."/>
            <person name="Cepeda A.J."/>
            <person name="Yan W."/>
            <person name="Fan B."/>
            <person name="Jiang Y."/>
            <person name="Adhikari A."/>
            <person name="Zheng C.-J."/>
            <person name="Schuster L."/>
            <person name="Cowan T.M."/>
            <person name="Smanski M.J."/>
            <person name="Chevrette M.G."/>
            <person name="De Carvalho L.P.S."/>
            <person name="Shen B."/>
        </authorList>
    </citation>
    <scope>NUCLEOTIDE SEQUENCE [LARGE SCALE GENOMIC DNA]</scope>
    <source>
        <strain evidence="1 2">NPDC002173</strain>
    </source>
</reference>
<accession>A0ABW6SWJ0</accession>
<name>A0ABW6SWJ0_9ACTN</name>
<organism evidence="1 2">
    <name type="scientific">Microtetraspora malaysiensis</name>
    <dbReference type="NCBI Taxonomy" id="161358"/>
    <lineage>
        <taxon>Bacteria</taxon>
        <taxon>Bacillati</taxon>
        <taxon>Actinomycetota</taxon>
        <taxon>Actinomycetes</taxon>
        <taxon>Streptosporangiales</taxon>
        <taxon>Streptosporangiaceae</taxon>
        <taxon>Microtetraspora</taxon>
    </lineage>
</organism>
<protein>
    <submittedName>
        <fullName evidence="1">Uncharacterized protein</fullName>
    </submittedName>
</protein>
<gene>
    <name evidence="1" type="ORF">ACFYXI_26815</name>
</gene>
<dbReference type="RefSeq" id="WP_387415120.1">
    <property type="nucleotide sequence ID" value="NZ_JBIASD010000019.1"/>
</dbReference>
<proteinExistence type="predicted"/>
<sequence>MSACAVTIKTANLGERTKIWVALDVQNAGVVKNEELTTDHTVPIYHYAPRRTLVPGVVDISTTPEAFRRSGYG</sequence>
<keyword evidence="2" id="KW-1185">Reference proteome</keyword>
<comment type="caution">
    <text evidence="1">The sequence shown here is derived from an EMBL/GenBank/DDBJ whole genome shotgun (WGS) entry which is preliminary data.</text>
</comment>